<feature type="compositionally biased region" description="Polar residues" evidence="7">
    <location>
        <begin position="1"/>
        <end position="18"/>
    </location>
</feature>
<comment type="similarity">
    <text evidence="1">Belongs to the protein-tyrosine phosphatase family. Non-receptor class dual specificity subfamily.</text>
</comment>
<evidence type="ECO:0000313" key="10">
    <source>
        <dbReference type="EMBL" id="KAK7235086.1"/>
    </source>
</evidence>
<reference evidence="10 11" key="1">
    <citation type="submission" date="2024-03" db="EMBL/GenBank/DDBJ databases">
        <title>Aureococcus anophagefferens CCMP1851 and Kratosvirus quantuckense: Draft genome of a second virus-susceptible host strain in the model system.</title>
        <authorList>
            <person name="Chase E."/>
            <person name="Truchon A.R."/>
            <person name="Schepens W."/>
            <person name="Wilhelm S.W."/>
        </authorList>
    </citation>
    <scope>NUCLEOTIDE SEQUENCE [LARGE SCALE GENOMIC DNA]</scope>
    <source>
        <strain evidence="10 11">CCMP1851</strain>
    </source>
</reference>
<dbReference type="SUPFAM" id="SSF52799">
    <property type="entry name" value="(Phosphotyrosine protein) phosphatases II"/>
    <property type="match status" value="1"/>
</dbReference>
<feature type="region of interest" description="Disordered" evidence="7">
    <location>
        <begin position="1"/>
        <end position="39"/>
    </location>
</feature>
<dbReference type="Pfam" id="PF00782">
    <property type="entry name" value="DSPc"/>
    <property type="match status" value="1"/>
</dbReference>
<evidence type="ECO:0000256" key="4">
    <source>
        <dbReference type="ARBA" id="ARBA00022912"/>
    </source>
</evidence>
<evidence type="ECO:0000256" key="5">
    <source>
        <dbReference type="ARBA" id="ARBA00047761"/>
    </source>
</evidence>
<dbReference type="PROSITE" id="PS00383">
    <property type="entry name" value="TYR_PHOSPHATASE_1"/>
    <property type="match status" value="1"/>
</dbReference>
<comment type="caution">
    <text evidence="10">The sequence shown here is derived from an EMBL/GenBank/DDBJ whole genome shotgun (WGS) entry which is preliminary data.</text>
</comment>
<dbReference type="Proteomes" id="UP001363151">
    <property type="component" value="Unassembled WGS sequence"/>
</dbReference>
<evidence type="ECO:0000259" key="8">
    <source>
        <dbReference type="PROSITE" id="PS50054"/>
    </source>
</evidence>
<evidence type="ECO:0000256" key="6">
    <source>
        <dbReference type="ARBA" id="ARBA00048336"/>
    </source>
</evidence>
<dbReference type="PROSITE" id="PS50054">
    <property type="entry name" value="TYR_PHOSPHATASE_DUAL"/>
    <property type="match status" value="1"/>
</dbReference>
<keyword evidence="3" id="KW-0378">Hydrolase</keyword>
<evidence type="ECO:0000256" key="2">
    <source>
        <dbReference type="ARBA" id="ARBA00013081"/>
    </source>
</evidence>
<dbReference type="InterPro" id="IPR029021">
    <property type="entry name" value="Prot-tyrosine_phosphatase-like"/>
</dbReference>
<feature type="domain" description="Tyrosine-protein phosphatase" evidence="8">
    <location>
        <begin position="76"/>
        <end position="225"/>
    </location>
</feature>
<evidence type="ECO:0000313" key="11">
    <source>
        <dbReference type="Proteomes" id="UP001363151"/>
    </source>
</evidence>
<dbReference type="CDD" id="cd14498">
    <property type="entry name" value="DSP"/>
    <property type="match status" value="1"/>
</dbReference>
<dbReference type="InterPro" id="IPR000387">
    <property type="entry name" value="Tyr_Pase_dom"/>
</dbReference>
<dbReference type="SMART" id="SM00195">
    <property type="entry name" value="DSPc"/>
    <property type="match status" value="1"/>
</dbReference>
<feature type="region of interest" description="Disordered" evidence="7">
    <location>
        <begin position="226"/>
        <end position="278"/>
    </location>
</feature>
<dbReference type="Gene3D" id="3.90.190.10">
    <property type="entry name" value="Protein tyrosine phosphatase superfamily"/>
    <property type="match status" value="1"/>
</dbReference>
<dbReference type="EMBL" id="JBBJCI010000298">
    <property type="protein sequence ID" value="KAK7235086.1"/>
    <property type="molecule type" value="Genomic_DNA"/>
</dbReference>
<keyword evidence="4" id="KW-0904">Protein phosphatase</keyword>
<dbReference type="InterPro" id="IPR000340">
    <property type="entry name" value="Dual-sp_phosphatase_cat-dom"/>
</dbReference>
<evidence type="ECO:0000256" key="1">
    <source>
        <dbReference type="ARBA" id="ARBA00008601"/>
    </source>
</evidence>
<protein>
    <recommendedName>
        <fullName evidence="2">protein-serine/threonine phosphatase</fullName>
        <ecNumber evidence="2">3.1.3.16</ecNumber>
    </recommendedName>
</protein>
<comment type="catalytic activity">
    <reaction evidence="6">
        <text>O-phospho-L-threonyl-[protein] + H2O = L-threonyl-[protein] + phosphate</text>
        <dbReference type="Rhea" id="RHEA:47004"/>
        <dbReference type="Rhea" id="RHEA-COMP:11060"/>
        <dbReference type="Rhea" id="RHEA-COMP:11605"/>
        <dbReference type="ChEBI" id="CHEBI:15377"/>
        <dbReference type="ChEBI" id="CHEBI:30013"/>
        <dbReference type="ChEBI" id="CHEBI:43474"/>
        <dbReference type="ChEBI" id="CHEBI:61977"/>
        <dbReference type="EC" id="3.1.3.16"/>
    </reaction>
</comment>
<comment type="catalytic activity">
    <reaction evidence="5">
        <text>O-phospho-L-seryl-[protein] + H2O = L-seryl-[protein] + phosphate</text>
        <dbReference type="Rhea" id="RHEA:20629"/>
        <dbReference type="Rhea" id="RHEA-COMP:9863"/>
        <dbReference type="Rhea" id="RHEA-COMP:11604"/>
        <dbReference type="ChEBI" id="CHEBI:15377"/>
        <dbReference type="ChEBI" id="CHEBI:29999"/>
        <dbReference type="ChEBI" id="CHEBI:43474"/>
        <dbReference type="ChEBI" id="CHEBI:83421"/>
        <dbReference type="EC" id="3.1.3.16"/>
    </reaction>
</comment>
<dbReference type="InterPro" id="IPR020422">
    <property type="entry name" value="TYR_PHOSPHATASE_DUAL_dom"/>
</dbReference>
<gene>
    <name evidence="10" type="ORF">SO694_00140040</name>
</gene>
<organism evidence="10 11">
    <name type="scientific">Aureococcus anophagefferens</name>
    <name type="common">Harmful bloom alga</name>
    <dbReference type="NCBI Taxonomy" id="44056"/>
    <lineage>
        <taxon>Eukaryota</taxon>
        <taxon>Sar</taxon>
        <taxon>Stramenopiles</taxon>
        <taxon>Ochrophyta</taxon>
        <taxon>Pelagophyceae</taxon>
        <taxon>Pelagomonadales</taxon>
        <taxon>Pelagomonadaceae</taxon>
        <taxon>Aureococcus</taxon>
    </lineage>
</organism>
<name>A0ABR1FPI7_AURAN</name>
<feature type="compositionally biased region" description="Pro residues" evidence="7">
    <location>
        <begin position="242"/>
        <end position="256"/>
    </location>
</feature>
<dbReference type="InterPro" id="IPR020405">
    <property type="entry name" value="Atypical_DUSP_subfamA"/>
</dbReference>
<dbReference type="PANTHER" id="PTHR45682">
    <property type="entry name" value="AGAP008228-PA"/>
    <property type="match status" value="1"/>
</dbReference>
<feature type="domain" description="Tyrosine specific protein phosphatases" evidence="9">
    <location>
        <begin position="144"/>
        <end position="213"/>
    </location>
</feature>
<dbReference type="PROSITE" id="PS50056">
    <property type="entry name" value="TYR_PHOSPHATASE_2"/>
    <property type="match status" value="1"/>
</dbReference>
<accession>A0ABR1FPI7</accession>
<dbReference type="EC" id="3.1.3.16" evidence="2"/>
<keyword evidence="11" id="KW-1185">Reference proteome</keyword>
<evidence type="ECO:0000256" key="3">
    <source>
        <dbReference type="ARBA" id="ARBA00022801"/>
    </source>
</evidence>
<proteinExistence type="inferred from homology"/>
<dbReference type="InterPro" id="IPR016130">
    <property type="entry name" value="Tyr_Pase_AS"/>
</dbReference>
<sequence>MTSFASQRSSKGSFSFRSLRTRPKRASSTSAGDDDEPSDADYPYVWALRKTSVLDWEKDVPDADARRAEVKRMFALPVDVVPGEVYLGDAVCARDVARLQSLHITHVLNAAGAAAAAPAAAYAAAGIETLVLEARDEPGYPMLANHLDAARAFLAKARRGGGAVLVHCAQGLNRSGVLVAADLMLEERRSVLDAVRHCRARRGNECVSNKTFQRDLVDLARAREDLLGPPPARRGAVAQEAPPRPAAPAAEPPPRRAPSRRRSTSLWGRLMRASSRAG</sequence>
<dbReference type="PANTHER" id="PTHR45682:SF1">
    <property type="entry name" value="DUAL SPECIFICITY PROTEIN PHOSPHATASE 3"/>
    <property type="match status" value="1"/>
</dbReference>
<evidence type="ECO:0000256" key="7">
    <source>
        <dbReference type="SAM" id="MobiDB-lite"/>
    </source>
</evidence>
<evidence type="ECO:0000259" key="9">
    <source>
        <dbReference type="PROSITE" id="PS50056"/>
    </source>
</evidence>